<feature type="transmembrane region" description="Helical" evidence="1">
    <location>
        <begin position="49"/>
        <end position="72"/>
    </location>
</feature>
<organism evidence="2 3">
    <name type="scientific">Candidatus Segetimicrobium genomatis</name>
    <dbReference type="NCBI Taxonomy" id="2569760"/>
    <lineage>
        <taxon>Bacteria</taxon>
        <taxon>Bacillati</taxon>
        <taxon>Candidatus Sysuimicrobiota</taxon>
        <taxon>Candidatus Sysuimicrobiia</taxon>
        <taxon>Candidatus Sysuimicrobiales</taxon>
        <taxon>Candidatus Segetimicrobiaceae</taxon>
        <taxon>Candidatus Segetimicrobium</taxon>
    </lineage>
</organism>
<dbReference type="AlphaFoldDB" id="A0A537JE29"/>
<protein>
    <submittedName>
        <fullName evidence="2">Uncharacterized protein</fullName>
    </submittedName>
</protein>
<accession>A0A537JE29</accession>
<proteinExistence type="predicted"/>
<evidence type="ECO:0000256" key="1">
    <source>
        <dbReference type="SAM" id="Phobius"/>
    </source>
</evidence>
<dbReference type="Proteomes" id="UP000320048">
    <property type="component" value="Unassembled WGS sequence"/>
</dbReference>
<feature type="transmembrane region" description="Helical" evidence="1">
    <location>
        <begin position="6"/>
        <end position="29"/>
    </location>
</feature>
<comment type="caution">
    <text evidence="2">The sequence shown here is derived from an EMBL/GenBank/DDBJ whole genome shotgun (WGS) entry which is preliminary data.</text>
</comment>
<sequence>MDPIKVLGYLGVGIVLGATGQLIRVVVGIKKELDRSTSRKWDWFNARQFWLSLAIGAAVGAIAGILGIISLIDGEPTLTRETLIGIVAVGYSGTDFIEGFMSRGAGTMHPRAGSP</sequence>
<dbReference type="EMBL" id="VBAO01000175">
    <property type="protein sequence ID" value="TMI81356.1"/>
    <property type="molecule type" value="Genomic_DNA"/>
</dbReference>
<keyword evidence="1" id="KW-1133">Transmembrane helix</keyword>
<evidence type="ECO:0000313" key="3">
    <source>
        <dbReference type="Proteomes" id="UP000320048"/>
    </source>
</evidence>
<keyword evidence="1" id="KW-0812">Transmembrane</keyword>
<name>A0A537JE29_9BACT</name>
<reference evidence="2 3" key="1">
    <citation type="journal article" date="2019" name="Nat. Microbiol.">
        <title>Mediterranean grassland soil C-N compound turnover is dependent on rainfall and depth, and is mediated by genomically divergent microorganisms.</title>
        <authorList>
            <person name="Diamond S."/>
            <person name="Andeer P.F."/>
            <person name="Li Z."/>
            <person name="Crits-Christoph A."/>
            <person name="Burstein D."/>
            <person name="Anantharaman K."/>
            <person name="Lane K.R."/>
            <person name="Thomas B.C."/>
            <person name="Pan C."/>
            <person name="Northen T.R."/>
            <person name="Banfield J.F."/>
        </authorList>
    </citation>
    <scope>NUCLEOTIDE SEQUENCE [LARGE SCALE GENOMIC DNA]</scope>
    <source>
        <strain evidence="2">NP_7</strain>
    </source>
</reference>
<evidence type="ECO:0000313" key="2">
    <source>
        <dbReference type="EMBL" id="TMI81356.1"/>
    </source>
</evidence>
<keyword evidence="1" id="KW-0472">Membrane</keyword>
<gene>
    <name evidence="2" type="ORF">E6H04_06930</name>
</gene>